<keyword evidence="10" id="KW-1185">Reference proteome</keyword>
<evidence type="ECO:0000259" key="8">
    <source>
        <dbReference type="PROSITE" id="PS50960"/>
    </source>
</evidence>
<feature type="domain" description="HTH psq-type" evidence="8">
    <location>
        <begin position="732"/>
        <end position="784"/>
    </location>
</feature>
<feature type="compositionally biased region" description="Low complexity" evidence="7">
    <location>
        <begin position="106"/>
        <end position="117"/>
    </location>
</feature>
<keyword evidence="3 6" id="KW-0238">DNA-binding</keyword>
<feature type="region of interest" description="Disordered" evidence="7">
    <location>
        <begin position="390"/>
        <end position="434"/>
    </location>
</feature>
<evidence type="ECO:0000256" key="7">
    <source>
        <dbReference type="SAM" id="MobiDB-lite"/>
    </source>
</evidence>
<accession>T1JTT8</accession>
<dbReference type="HOGENOM" id="CLU_300974_0_0_1"/>
<feature type="compositionally biased region" description="Low complexity" evidence="7">
    <location>
        <begin position="914"/>
        <end position="931"/>
    </location>
</feature>
<dbReference type="EMBL" id="CAEY01000486">
    <property type="status" value="NOT_ANNOTATED_CDS"/>
    <property type="molecule type" value="Genomic_DNA"/>
</dbReference>
<proteinExistence type="predicted"/>
<reference evidence="9" key="2">
    <citation type="submission" date="2015-06" db="UniProtKB">
        <authorList>
            <consortium name="EnsemblMetazoa"/>
        </authorList>
    </citation>
    <scope>IDENTIFICATION</scope>
</reference>
<evidence type="ECO:0000256" key="4">
    <source>
        <dbReference type="ARBA" id="ARBA00023163"/>
    </source>
</evidence>
<feature type="region of interest" description="Disordered" evidence="7">
    <location>
        <begin position="96"/>
        <end position="126"/>
    </location>
</feature>
<protein>
    <recommendedName>
        <fullName evidence="8">HTH psq-type domain-containing protein</fullName>
    </recommendedName>
</protein>
<dbReference type="PROSITE" id="PS50960">
    <property type="entry name" value="HTH_PSQ"/>
    <property type="match status" value="2"/>
</dbReference>
<dbReference type="Pfam" id="PF05225">
    <property type="entry name" value="HTH_psq"/>
    <property type="match status" value="2"/>
</dbReference>
<evidence type="ECO:0000313" key="10">
    <source>
        <dbReference type="Proteomes" id="UP000015104"/>
    </source>
</evidence>
<evidence type="ECO:0000256" key="2">
    <source>
        <dbReference type="ARBA" id="ARBA00023015"/>
    </source>
</evidence>
<dbReference type="Proteomes" id="UP000015104">
    <property type="component" value="Unassembled WGS sequence"/>
</dbReference>
<dbReference type="eggNOG" id="KOG4565">
    <property type="taxonomic scope" value="Eukaryota"/>
</dbReference>
<dbReference type="SUPFAM" id="SSF46689">
    <property type="entry name" value="Homeodomain-like"/>
    <property type="match status" value="2"/>
</dbReference>
<dbReference type="InterPro" id="IPR009057">
    <property type="entry name" value="Homeodomain-like_sf"/>
</dbReference>
<evidence type="ECO:0000256" key="6">
    <source>
        <dbReference type="PROSITE-ProRule" id="PRU00320"/>
    </source>
</evidence>
<keyword evidence="4" id="KW-0804">Transcription</keyword>
<evidence type="ECO:0000313" key="9">
    <source>
        <dbReference type="EnsemblMetazoa" id="tetur01g15360.1"/>
    </source>
</evidence>
<feature type="domain" description="HTH psq-type" evidence="8">
    <location>
        <begin position="234"/>
        <end position="279"/>
    </location>
</feature>
<reference evidence="10" key="1">
    <citation type="submission" date="2011-08" db="EMBL/GenBank/DDBJ databases">
        <authorList>
            <person name="Rombauts S."/>
        </authorList>
    </citation>
    <scope>NUCLEOTIDE SEQUENCE</scope>
    <source>
        <strain evidence="10">London</strain>
    </source>
</reference>
<comment type="subcellular location">
    <subcellularLocation>
        <location evidence="1 6">Nucleus</location>
    </subcellularLocation>
</comment>
<sequence length="994" mass="108423">MAECALIKSSQCFQDKNRIKKDLTKLTKNLLLLVGLERVAQELVGGRRWRKLTAPFNSLEPDEVQDWSPSEICYFCNSDKHDSNHNEILKHNDDCPLSSTSNGTESSQLQSSNQSIQPPTSCSCLPSISNGNDSNIPINIPINIPVVQASANIKSVTATSNVTSEQPLDLSLHSRSALIPEVDKSTNHVSDTSSSSSLLRIPQPVQTNTKQGKKNRLETTATTSSSSTSSNWKRAYTEEELQQALNDIQSGKLGTRRAAVIYGIPRSTLRNKVYKLSSDRINVKRGQGSTANNSTVQSTAASSTGSTGPAFSTVKIPSNLPACAAVAAAAAAAAVAAANTTIDSASPSPSTTTSGTANLLHRKSILPVRTGKESVSRNKTVLALRRSMKKTVNDEEETLESRLSSPIVPKITDSHLNDVKNEEDDDDDKNNDSNLIQNDLKQFLKRTITQRAANAKPLVSSGVDSFSSSLDLNNPKTGTDAINMGPTMPNIFTDPLTTLQLLSSMDCGNAIGPLISQILLNVHAFPLANSVSNLINNNFNYNNKPTENMDLNNSLSGTLPLLPELIRKLAQERLEAERLSGSNETQERSMDGNCDSNVILKVPSYQPKLNLDAVNKKEDINNNNIKQEGSISNHSNIGGINTSSSSGVSNLSSHSLGDLNVNMVKDENNNGIDEKRFKLFPVNSDESSSDALINENAKNYNFNRRKVEKRNPTDLKSSDQSAPSNPDLKRNRPKRGRYRNYKRDDLARAVRAVQMGEMSVHRAGTHFGVPHSTLEYKVKERHLLRPKKRQTTSTSGAASLIKKEDGHSLIIPKTNLPDPLVLAPGTGPLNPKPAGLVTQSQLQPQPQQQQQQQQQQSPMEGLSLVNQVNHASLWQSALPLFPLDFGSSQNSTNFFASNIMRKLKENAQLQEEAFNNNSNGSNNANNVSGFSDSNSMGPTSLKDREFSSLLMETLIKSSLERKTLNSMSSANSDSDSRLNRNTSSSVPYRYHNED</sequence>
<dbReference type="AlphaFoldDB" id="T1JTT8"/>
<feature type="compositionally biased region" description="Low complexity" evidence="7">
    <location>
        <begin position="289"/>
        <end position="308"/>
    </location>
</feature>
<feature type="region of interest" description="Disordered" evidence="7">
    <location>
        <begin position="702"/>
        <end position="743"/>
    </location>
</feature>
<keyword evidence="5 6" id="KW-0539">Nucleus</keyword>
<organism evidence="9 10">
    <name type="scientific">Tetranychus urticae</name>
    <name type="common">Two-spotted spider mite</name>
    <dbReference type="NCBI Taxonomy" id="32264"/>
    <lineage>
        <taxon>Eukaryota</taxon>
        <taxon>Metazoa</taxon>
        <taxon>Ecdysozoa</taxon>
        <taxon>Arthropoda</taxon>
        <taxon>Chelicerata</taxon>
        <taxon>Arachnida</taxon>
        <taxon>Acari</taxon>
        <taxon>Acariformes</taxon>
        <taxon>Trombidiformes</taxon>
        <taxon>Prostigmata</taxon>
        <taxon>Eleutherengona</taxon>
        <taxon>Raphignathae</taxon>
        <taxon>Tetranychoidea</taxon>
        <taxon>Tetranychidae</taxon>
        <taxon>Tetranychus</taxon>
    </lineage>
</organism>
<dbReference type="InterPro" id="IPR007889">
    <property type="entry name" value="HTH_Psq"/>
</dbReference>
<dbReference type="GO" id="GO:0006357">
    <property type="term" value="P:regulation of transcription by RNA polymerase II"/>
    <property type="evidence" value="ECO:0007669"/>
    <property type="project" value="TreeGrafter"/>
</dbReference>
<feature type="DNA-binding region" description="H-T-H motif" evidence="6">
    <location>
        <begin position="255"/>
        <end position="275"/>
    </location>
</feature>
<feature type="compositionally biased region" description="Basic residues" evidence="7">
    <location>
        <begin position="731"/>
        <end position="740"/>
    </location>
</feature>
<evidence type="ECO:0000256" key="5">
    <source>
        <dbReference type="ARBA" id="ARBA00023242"/>
    </source>
</evidence>
<dbReference type="STRING" id="32264.T1JTT8"/>
<feature type="compositionally biased region" description="Low complexity" evidence="7">
    <location>
        <begin position="839"/>
        <end position="858"/>
    </location>
</feature>
<feature type="region of interest" description="Disordered" evidence="7">
    <location>
        <begin position="961"/>
        <end position="994"/>
    </location>
</feature>
<dbReference type="PANTHER" id="PTHR21545:SF13">
    <property type="entry name" value="ECDYSONE-INDUCED PROTEIN 93F, ISOFORM C"/>
    <property type="match status" value="1"/>
</dbReference>
<dbReference type="FunFam" id="1.10.10.60:FF:000019">
    <property type="entry name" value="Ligand-dependent corepressor isoform 1"/>
    <property type="match status" value="1"/>
</dbReference>
<keyword evidence="2" id="KW-0805">Transcription regulation</keyword>
<evidence type="ECO:0000256" key="1">
    <source>
        <dbReference type="ARBA" id="ARBA00004123"/>
    </source>
</evidence>
<feature type="region of interest" description="Disordered" evidence="7">
    <location>
        <begin position="821"/>
        <end position="859"/>
    </location>
</feature>
<dbReference type="PANTHER" id="PTHR21545">
    <property type="entry name" value="TRANSCRIPTION FACTOR MLR1/2"/>
    <property type="match status" value="1"/>
</dbReference>
<feature type="region of interest" description="Disordered" evidence="7">
    <location>
        <begin position="285"/>
        <end position="308"/>
    </location>
</feature>
<dbReference type="Gene3D" id="1.10.10.60">
    <property type="entry name" value="Homeodomain-like"/>
    <property type="match status" value="2"/>
</dbReference>
<feature type="compositionally biased region" description="Low complexity" evidence="7">
    <location>
        <begin position="219"/>
        <end position="230"/>
    </location>
</feature>
<feature type="region of interest" description="Disordered" evidence="7">
    <location>
        <begin position="182"/>
        <end position="233"/>
    </location>
</feature>
<feature type="region of interest" description="Disordered" evidence="7">
    <location>
        <begin position="914"/>
        <end position="941"/>
    </location>
</feature>
<feature type="DNA-binding region" description="H-T-H motif" evidence="6">
    <location>
        <begin position="760"/>
        <end position="780"/>
    </location>
</feature>
<evidence type="ECO:0000256" key="3">
    <source>
        <dbReference type="ARBA" id="ARBA00023125"/>
    </source>
</evidence>
<dbReference type="GO" id="GO:0005634">
    <property type="term" value="C:nucleus"/>
    <property type="evidence" value="ECO:0007669"/>
    <property type="project" value="UniProtKB-SubCell"/>
</dbReference>
<name>T1JTT8_TETUR</name>
<feature type="compositionally biased region" description="Low complexity" evidence="7">
    <location>
        <begin position="964"/>
        <end position="985"/>
    </location>
</feature>
<dbReference type="GO" id="GO:0003677">
    <property type="term" value="F:DNA binding"/>
    <property type="evidence" value="ECO:0007669"/>
    <property type="project" value="UniProtKB-UniRule"/>
</dbReference>
<dbReference type="EnsemblMetazoa" id="tetur01g15360.1">
    <property type="protein sequence ID" value="tetur01g15360.1"/>
    <property type="gene ID" value="tetur01g15360"/>
</dbReference>